<keyword evidence="2" id="KW-1185">Reference proteome</keyword>
<dbReference type="AlphaFoldDB" id="A0A397U4U6"/>
<dbReference type="EMBL" id="QKWP01002023">
    <property type="protein sequence ID" value="RIB05224.1"/>
    <property type="molecule type" value="Genomic_DNA"/>
</dbReference>
<proteinExistence type="predicted"/>
<dbReference type="Proteomes" id="UP000266673">
    <property type="component" value="Unassembled WGS sequence"/>
</dbReference>
<sequence>MEYCTKCQCNHPINQFIWEGKHHKTCIKSKKKLEQANNMLPNIIAYSLDNYELNFQDRFEIPSEESFVQDMVTDELPETDTIKVDYLDLGALIEHEIQELTIGAQIDRVDDGVADVAYQTHLVVSMDNAMTQDKTAKEIANLIIAEIEGGDDYS</sequence>
<reference evidence="1 2" key="1">
    <citation type="submission" date="2018-06" db="EMBL/GenBank/DDBJ databases">
        <title>Comparative genomics reveals the genomic features of Rhizophagus irregularis, R. cerebriforme, R. diaphanum and Gigaspora rosea, and their symbiotic lifestyle signature.</title>
        <authorList>
            <person name="Morin E."/>
            <person name="San Clemente H."/>
            <person name="Chen E.C.H."/>
            <person name="De La Providencia I."/>
            <person name="Hainaut M."/>
            <person name="Kuo A."/>
            <person name="Kohler A."/>
            <person name="Murat C."/>
            <person name="Tang N."/>
            <person name="Roy S."/>
            <person name="Loubradou J."/>
            <person name="Henrissat B."/>
            <person name="Grigoriev I.V."/>
            <person name="Corradi N."/>
            <person name="Roux C."/>
            <person name="Martin F.M."/>
        </authorList>
    </citation>
    <scope>NUCLEOTIDE SEQUENCE [LARGE SCALE GENOMIC DNA]</scope>
    <source>
        <strain evidence="1 2">DAOM 194757</strain>
    </source>
</reference>
<accession>A0A397U4U6</accession>
<evidence type="ECO:0000313" key="1">
    <source>
        <dbReference type="EMBL" id="RIB05224.1"/>
    </source>
</evidence>
<dbReference type="OrthoDB" id="2443264at2759"/>
<comment type="caution">
    <text evidence="1">The sequence shown here is derived from an EMBL/GenBank/DDBJ whole genome shotgun (WGS) entry which is preliminary data.</text>
</comment>
<gene>
    <name evidence="1" type="ORF">C2G38_2281485</name>
</gene>
<name>A0A397U4U6_9GLOM</name>
<evidence type="ECO:0000313" key="2">
    <source>
        <dbReference type="Proteomes" id="UP000266673"/>
    </source>
</evidence>
<protein>
    <submittedName>
        <fullName evidence="1">Uncharacterized protein</fullName>
    </submittedName>
</protein>
<organism evidence="1 2">
    <name type="scientific">Gigaspora rosea</name>
    <dbReference type="NCBI Taxonomy" id="44941"/>
    <lineage>
        <taxon>Eukaryota</taxon>
        <taxon>Fungi</taxon>
        <taxon>Fungi incertae sedis</taxon>
        <taxon>Mucoromycota</taxon>
        <taxon>Glomeromycotina</taxon>
        <taxon>Glomeromycetes</taxon>
        <taxon>Diversisporales</taxon>
        <taxon>Gigasporaceae</taxon>
        <taxon>Gigaspora</taxon>
    </lineage>
</organism>